<evidence type="ECO:0000313" key="1">
    <source>
        <dbReference type="EMBL" id="EIY62380.1"/>
    </source>
</evidence>
<dbReference type="AlphaFoldDB" id="I8YGX6"/>
<accession>I8YGX6</accession>
<reference evidence="1 2" key="1">
    <citation type="submission" date="2012-02" db="EMBL/GenBank/DDBJ databases">
        <title>The Genome Sequence of Bacteroides salyersiae CL02T12C01.</title>
        <authorList>
            <consortium name="The Broad Institute Genome Sequencing Platform"/>
            <person name="Earl A."/>
            <person name="Ward D."/>
            <person name="Feldgarden M."/>
            <person name="Gevers D."/>
            <person name="Zitomersky N.L."/>
            <person name="Coyne M.J."/>
            <person name="Comstock L.E."/>
            <person name="Young S.K."/>
            <person name="Zeng Q."/>
            <person name="Gargeya S."/>
            <person name="Fitzgerald M."/>
            <person name="Haas B."/>
            <person name="Abouelleil A."/>
            <person name="Alvarado L."/>
            <person name="Arachchi H.M."/>
            <person name="Berlin A."/>
            <person name="Chapman S.B."/>
            <person name="Gearin G."/>
            <person name="Goldberg J."/>
            <person name="Griggs A."/>
            <person name="Gujja S."/>
            <person name="Hansen M."/>
            <person name="Heiman D."/>
            <person name="Howarth C."/>
            <person name="Larimer J."/>
            <person name="Lui A."/>
            <person name="MacDonald P.J.P."/>
            <person name="McCowen C."/>
            <person name="Montmayeur A."/>
            <person name="Murphy C."/>
            <person name="Neiman D."/>
            <person name="Pearson M."/>
            <person name="Priest M."/>
            <person name="Roberts A."/>
            <person name="Saif S."/>
            <person name="Shea T."/>
            <person name="Sisk P."/>
            <person name="Stolte C."/>
            <person name="Sykes S."/>
            <person name="Wortman J."/>
            <person name="Nusbaum C."/>
            <person name="Birren B."/>
        </authorList>
    </citation>
    <scope>NUCLEOTIDE SEQUENCE [LARGE SCALE GENOMIC DNA]</scope>
    <source>
        <strain evidence="1 2">CL02T12C01</strain>
    </source>
</reference>
<name>I8YGX6_9BACE</name>
<protein>
    <submittedName>
        <fullName evidence="1">Uncharacterized protein</fullName>
    </submittedName>
</protein>
<dbReference type="EMBL" id="AGXV01000031">
    <property type="protein sequence ID" value="EIY62380.1"/>
    <property type="molecule type" value="Genomic_DNA"/>
</dbReference>
<dbReference type="PATRIC" id="fig|997887.3.peg.2601"/>
<keyword evidence="2" id="KW-1185">Reference proteome</keyword>
<proteinExistence type="predicted"/>
<dbReference type="Proteomes" id="UP000005150">
    <property type="component" value="Unassembled WGS sequence"/>
</dbReference>
<dbReference type="HOGENOM" id="CLU_3265983_0_0_10"/>
<evidence type="ECO:0000313" key="2">
    <source>
        <dbReference type="Proteomes" id="UP000005150"/>
    </source>
</evidence>
<gene>
    <name evidence="1" type="ORF">HMPREF1071_02495</name>
</gene>
<comment type="caution">
    <text evidence="1">The sequence shown here is derived from an EMBL/GenBank/DDBJ whole genome shotgun (WGS) entry which is preliminary data.</text>
</comment>
<sequence length="41" mass="5025">MLMCQYANWLRYYNEFPYGNRYTIMPNTNVSSVSIARYYTE</sequence>
<organism evidence="1 2">
    <name type="scientific">Bacteroides salyersiae CL02T12C01</name>
    <dbReference type="NCBI Taxonomy" id="997887"/>
    <lineage>
        <taxon>Bacteria</taxon>
        <taxon>Pseudomonadati</taxon>
        <taxon>Bacteroidota</taxon>
        <taxon>Bacteroidia</taxon>
        <taxon>Bacteroidales</taxon>
        <taxon>Bacteroidaceae</taxon>
        <taxon>Bacteroides</taxon>
    </lineage>
</organism>